<protein>
    <submittedName>
        <fullName evidence="1">Uncharacterized protein</fullName>
    </submittedName>
</protein>
<evidence type="ECO:0000313" key="2">
    <source>
        <dbReference type="Proteomes" id="UP001353858"/>
    </source>
</evidence>
<dbReference type="Proteomes" id="UP001353858">
    <property type="component" value="Unassembled WGS sequence"/>
</dbReference>
<dbReference type="PANTHER" id="PTHR46409">
    <property type="entry name" value="HTH PSQ-TYPE DOMAIN-CONTAINING PROTEIN"/>
    <property type="match status" value="1"/>
</dbReference>
<evidence type="ECO:0000313" key="1">
    <source>
        <dbReference type="EMBL" id="KAK4875981.1"/>
    </source>
</evidence>
<organism evidence="1 2">
    <name type="scientific">Aquatica leii</name>
    <dbReference type="NCBI Taxonomy" id="1421715"/>
    <lineage>
        <taxon>Eukaryota</taxon>
        <taxon>Metazoa</taxon>
        <taxon>Ecdysozoa</taxon>
        <taxon>Arthropoda</taxon>
        <taxon>Hexapoda</taxon>
        <taxon>Insecta</taxon>
        <taxon>Pterygota</taxon>
        <taxon>Neoptera</taxon>
        <taxon>Endopterygota</taxon>
        <taxon>Coleoptera</taxon>
        <taxon>Polyphaga</taxon>
        <taxon>Elateriformia</taxon>
        <taxon>Elateroidea</taxon>
        <taxon>Lampyridae</taxon>
        <taxon>Luciolinae</taxon>
        <taxon>Aquatica</taxon>
    </lineage>
</organism>
<reference evidence="2" key="1">
    <citation type="submission" date="2023-01" db="EMBL/GenBank/DDBJ databases">
        <title>Key to firefly adult light organ development and bioluminescence: homeobox transcription factors regulate luciferase expression and transportation to peroxisome.</title>
        <authorList>
            <person name="Fu X."/>
        </authorList>
    </citation>
    <scope>NUCLEOTIDE SEQUENCE [LARGE SCALE GENOMIC DNA]</scope>
</reference>
<gene>
    <name evidence="1" type="ORF">RN001_012403</name>
</gene>
<name>A0AAN7P648_9COLE</name>
<proteinExistence type="predicted"/>
<dbReference type="EMBL" id="JARPUR010000005">
    <property type="protein sequence ID" value="KAK4875981.1"/>
    <property type="molecule type" value="Genomic_DNA"/>
</dbReference>
<dbReference type="AlphaFoldDB" id="A0AAN7P648"/>
<comment type="caution">
    <text evidence="1">The sequence shown here is derived from an EMBL/GenBank/DDBJ whole genome shotgun (WGS) entry which is preliminary data.</text>
</comment>
<dbReference type="PANTHER" id="PTHR46409:SF1">
    <property type="entry name" value="HTH PSQ-TYPE DOMAIN-CONTAINING PROTEIN"/>
    <property type="match status" value="1"/>
</dbReference>
<keyword evidence="2" id="KW-1185">Reference proteome</keyword>
<sequence>MFVRLLYPNGVKKEKFLDGQTTGPQGFSGKIGKLLETCDKLPVVKFQPIQGELPDVDVAVLSTDQKYLYQACHAISSGIFPFDLSKRNPGPLAHSRWLTCANRILQRNAYFTPPKNLLICMLNDTKRYLRELALKRILKTRNGLTRERMREFIIPKINFEATTYNDLIDWQNCELSEPPILASISNDDLNQLIQTVPEMDLVKFPCHTQAVERHVKIVSESSLSVSERNLETAM</sequence>
<accession>A0AAN7P648</accession>